<keyword evidence="3" id="KW-1185">Reference proteome</keyword>
<evidence type="ECO:0000313" key="2">
    <source>
        <dbReference type="Ensembl" id="ENSECRP00000019014.1"/>
    </source>
</evidence>
<feature type="region of interest" description="Disordered" evidence="1">
    <location>
        <begin position="1334"/>
        <end position="1399"/>
    </location>
</feature>
<feature type="compositionally biased region" description="Basic and acidic residues" evidence="1">
    <location>
        <begin position="1493"/>
        <end position="1506"/>
    </location>
</feature>
<feature type="region of interest" description="Disordered" evidence="1">
    <location>
        <begin position="1414"/>
        <end position="1610"/>
    </location>
</feature>
<feature type="compositionally biased region" description="Low complexity" evidence="1">
    <location>
        <begin position="525"/>
        <end position="540"/>
    </location>
</feature>
<feature type="compositionally biased region" description="Polar residues" evidence="1">
    <location>
        <begin position="509"/>
        <end position="524"/>
    </location>
</feature>
<feature type="compositionally biased region" description="Polar residues" evidence="1">
    <location>
        <begin position="1445"/>
        <end position="1468"/>
    </location>
</feature>
<feature type="compositionally biased region" description="Pro residues" evidence="1">
    <location>
        <begin position="1030"/>
        <end position="1044"/>
    </location>
</feature>
<feature type="compositionally biased region" description="Pro residues" evidence="1">
    <location>
        <begin position="993"/>
        <end position="1016"/>
    </location>
</feature>
<feature type="compositionally biased region" description="Polar residues" evidence="1">
    <location>
        <begin position="1643"/>
        <end position="1655"/>
    </location>
</feature>
<feature type="compositionally biased region" description="Low complexity" evidence="1">
    <location>
        <begin position="947"/>
        <end position="956"/>
    </location>
</feature>
<sequence length="1655" mass="180335">MRRERSSGSFRKEKTSSVSRPRSWLSLSSLSRKTRRLFRSSGELTRAQWSDEEEEDDEDWVYRPLHRKAVSNLEEESKWTVHYTAPWHQQENVFLPTNRPACVEDLHRQAKVNLKTVLRECDKLRKDGFRSSQYYSQAPTFSSSNLSDSSLSEQNDLDKKSTVSAPDEEKLVYSMRPKTPLIGDVSEIDIQTNWTKSLPLPTPEEKMRQQAKAVQADVIPINVTGGTFDRQASIRRSLVNTDTVVKRPKKVKRRKTITGVPDNIQKELAGVGQNEVRGHSVCLPGQYSTLGRMGSASAALRRTEMRDSSCQTEDIKIVPPSVRRIRAQKGQGIAAQMAQLSTSSQTVSSACDTVGVIFSSHINGDVRFHSLPRTGARVSLQAIEQPYSAMYRSDGLSPSTLPRQISKLQVDESVVHLRNTPKSGTLPRPKSQEVKNSQSEGVTGPACVVSPRATYSTSVIPNATLPSSVEVITIHTSQNTGPSCTLANSTHAATRSLCSPSLNVSESQSSFTPSIMSPHSNSAHSIGTSSSTTVGSQCSTMERRNGCSSTKDARTDCSYSENSLQSENTIPADQWIYDIPENVMAQNPATASTSTPMNRIYNSLDRNSIKADTSSLYSVDIDGYYTSMHLDSGIHTRSQSGLNGIGITTQSMYENREHHCQDSGSSHYSDRSLTRSISLKKIKRPPLPPTRTDSLRRRSDKKSHSNDTILNETLIASLQHSLHLGLKCKNSSSPSQSPCSDYDDPWILRSRSQSTVSATSSMSATGPNVYSICPVTPSQSDTSSIRSEYAEAWGYYVDLSGAQGHPVASVSNRGPEPIGCGNITNYNNLPCEPRSTEPQSSVKPKMAPSPDKIHRVTSPSSGYSSQSNTPTAGTPVPVFLRSMSPGGKPKPKVPERKSSLLSSLSVSSSSTSLSSNTSDTTKNQVSQVNNPPPSTYLSKSSACADDSTSMGSSSVASPPPPPPLPPGPSTPSLLTAENQPAFAFKLGLVLPTPDQPEPEPPSPPPMSPSFPPPPPEVLLDGCFSSEVASSPPPPPPPPLPPPPLSASISPFPELPRAPLLLNPEALKVAIKPSISKNNQLNAPKWPLSPTMDVGKPAMPLITPRTLQMVQLRSVRKLEVLENEPKSPEEDEHTELQKPLSPEKPKILARPSSLKTSSRFQNNVSKPMNVENLQPTPPIETKAFNFKFEESSNKRHPALFPKPGNILGSPSAKEHQSGTNARMIRKNEVSSAESDTGAFSKKASMVHSKRPKLCLVLPVAEEITDPNCTDILKMADPRDGGFPSRENGKEGIGRLNSPKFAEETDSESSTPTSKMYDSLETVEIKTPTESCWRIQDSWTVPMPSGDKSNSDENGDDYAASSMSTKEEESGEVFETEIISTSPVSSPLGEGCEDLLTPTRPRTTEDLFAAIHRSKRKVLGRKDSEEDRTWNPSSSPPVTPTGGTPSLISQYRQMGSIQRSTRKTTTTSDNFKALLLKKGSRTETSFRMSATEMLKNSDPRFHRTRSESSLDGPDSPTFGDCSSPGRNKRIQEEWAKSDGILPRTGSFTGTKYGRSRTPPSAASSKYNSRNRILSSPMTVIREGEGEQAETQDSPSTYCSQNENGTRGSKLDSREVTLRQKAVTITPELNCLTDSTEKSVPEYASESCNGTLVKGENS</sequence>
<evidence type="ECO:0000313" key="3">
    <source>
        <dbReference type="Proteomes" id="UP000694620"/>
    </source>
</evidence>
<feature type="compositionally biased region" description="Low complexity" evidence="1">
    <location>
        <begin position="899"/>
        <end position="921"/>
    </location>
</feature>
<feature type="region of interest" description="Disordered" evidence="1">
    <location>
        <begin position="138"/>
        <end position="165"/>
    </location>
</feature>
<reference evidence="2" key="2">
    <citation type="submission" date="2025-08" db="UniProtKB">
        <authorList>
            <consortium name="Ensembl"/>
        </authorList>
    </citation>
    <scope>IDENTIFICATION</scope>
</reference>
<feature type="compositionally biased region" description="Basic and acidic residues" evidence="1">
    <location>
        <begin position="541"/>
        <end position="555"/>
    </location>
</feature>
<feature type="region of interest" description="Disordered" evidence="1">
    <location>
        <begin position="1269"/>
        <end position="1320"/>
    </location>
</feature>
<feature type="compositionally biased region" description="Basic and acidic residues" evidence="1">
    <location>
        <begin position="1"/>
        <end position="15"/>
    </location>
</feature>
<feature type="region of interest" description="Disordered" evidence="1">
    <location>
        <begin position="1189"/>
        <end position="1242"/>
    </location>
</feature>
<accession>A0A8C4XBM1</accession>
<feature type="compositionally biased region" description="Low complexity" evidence="1">
    <location>
        <begin position="142"/>
        <end position="154"/>
    </location>
</feature>
<dbReference type="PANTHER" id="PTHR23039:SF3">
    <property type="entry name" value="NHS-LIKE PROTEIN 1"/>
    <property type="match status" value="1"/>
</dbReference>
<reference evidence="2" key="3">
    <citation type="submission" date="2025-09" db="UniProtKB">
        <authorList>
            <consortium name="Ensembl"/>
        </authorList>
    </citation>
    <scope>IDENTIFICATION</scope>
</reference>
<name>A0A8C4XBM1_ERPCA</name>
<feature type="region of interest" description="Disordered" evidence="1">
    <location>
        <begin position="1635"/>
        <end position="1655"/>
    </location>
</feature>
<dbReference type="InterPro" id="IPR024845">
    <property type="entry name" value="NHS-like"/>
</dbReference>
<feature type="compositionally biased region" description="Pro residues" evidence="1">
    <location>
        <begin position="957"/>
        <end position="969"/>
    </location>
</feature>
<feature type="region of interest" description="Disordered" evidence="1">
    <location>
        <begin position="830"/>
        <end position="1056"/>
    </location>
</feature>
<feature type="region of interest" description="Disordered" evidence="1">
    <location>
        <begin position="509"/>
        <end position="556"/>
    </location>
</feature>
<dbReference type="Ensembl" id="ENSECRT00000019405.1">
    <property type="protein sequence ID" value="ENSECRP00000019014.1"/>
    <property type="gene ID" value="ENSECRG00000012718.1"/>
</dbReference>
<feature type="compositionally biased region" description="Polar residues" evidence="1">
    <location>
        <begin position="1152"/>
        <end position="1173"/>
    </location>
</feature>
<feature type="compositionally biased region" description="Basic and acidic residues" evidence="1">
    <location>
        <begin position="693"/>
        <end position="705"/>
    </location>
</feature>
<dbReference type="GO" id="GO:0030154">
    <property type="term" value="P:cell differentiation"/>
    <property type="evidence" value="ECO:0007669"/>
    <property type="project" value="TreeGrafter"/>
</dbReference>
<evidence type="ECO:0000256" key="1">
    <source>
        <dbReference type="SAM" id="MobiDB-lite"/>
    </source>
</evidence>
<feature type="compositionally biased region" description="Polar residues" evidence="1">
    <location>
        <begin position="922"/>
        <end position="941"/>
    </location>
</feature>
<proteinExistence type="predicted"/>
<feature type="region of interest" description="Disordered" evidence="1">
    <location>
        <begin position="657"/>
        <end position="708"/>
    </location>
</feature>
<gene>
    <name evidence="2" type="primary">NHSL1</name>
    <name evidence="2" type="synonym">nhsl1b</name>
</gene>
<feature type="compositionally biased region" description="Polar residues" evidence="1">
    <location>
        <begin position="1586"/>
        <end position="1604"/>
    </location>
</feature>
<reference evidence="2" key="1">
    <citation type="submission" date="2021-06" db="EMBL/GenBank/DDBJ databases">
        <authorList>
            <consortium name="Wellcome Sanger Institute Data Sharing"/>
        </authorList>
    </citation>
    <scope>NUCLEOTIDE SEQUENCE [LARGE SCALE GENOMIC DNA]</scope>
</reference>
<dbReference type="PANTHER" id="PTHR23039">
    <property type="entry name" value="NANCE-HORAN SYNDROME PROTEIN"/>
    <property type="match status" value="1"/>
</dbReference>
<dbReference type="Proteomes" id="UP000694620">
    <property type="component" value="Chromosome 15"/>
</dbReference>
<protein>
    <submittedName>
        <fullName evidence="2">NHS like 1</fullName>
    </submittedName>
</protein>
<feature type="region of interest" description="Disordered" evidence="1">
    <location>
        <begin position="418"/>
        <end position="445"/>
    </location>
</feature>
<feature type="compositionally biased region" description="Polar residues" evidence="1">
    <location>
        <begin position="1555"/>
        <end position="1575"/>
    </location>
</feature>
<feature type="compositionally biased region" description="Basic and acidic residues" evidence="1">
    <location>
        <begin position="156"/>
        <end position="165"/>
    </location>
</feature>
<feature type="region of interest" description="Disordered" evidence="1">
    <location>
        <begin position="1"/>
        <end position="22"/>
    </location>
</feature>
<dbReference type="GeneTree" id="ENSGT00950000182963"/>
<dbReference type="Pfam" id="PF15273">
    <property type="entry name" value="NHS"/>
    <property type="match status" value="1"/>
</dbReference>
<feature type="compositionally biased region" description="Polar residues" evidence="1">
    <location>
        <begin position="857"/>
        <end position="872"/>
    </location>
</feature>
<feature type="compositionally biased region" description="Basic and acidic residues" evidence="1">
    <location>
        <begin position="1418"/>
        <end position="1427"/>
    </location>
</feature>
<feature type="region of interest" description="Disordered" evidence="1">
    <location>
        <begin position="1119"/>
        <end position="1177"/>
    </location>
</feature>
<organism evidence="2 3">
    <name type="scientific">Erpetoichthys calabaricus</name>
    <name type="common">Rope fish</name>
    <name type="synonym">Calamoichthys calabaricus</name>
    <dbReference type="NCBI Taxonomy" id="27687"/>
    <lineage>
        <taxon>Eukaryota</taxon>
        <taxon>Metazoa</taxon>
        <taxon>Chordata</taxon>
        <taxon>Craniata</taxon>
        <taxon>Vertebrata</taxon>
        <taxon>Euteleostomi</taxon>
        <taxon>Actinopterygii</taxon>
        <taxon>Polypteriformes</taxon>
        <taxon>Polypteridae</taxon>
        <taxon>Erpetoichthys</taxon>
    </lineage>
</organism>